<feature type="transmembrane region" description="Helical" evidence="2">
    <location>
        <begin position="25"/>
        <end position="43"/>
    </location>
</feature>
<feature type="transmembrane region" description="Helical" evidence="2">
    <location>
        <begin position="49"/>
        <end position="69"/>
    </location>
</feature>
<keyword evidence="2" id="KW-1133">Transmembrane helix</keyword>
<reference evidence="3 4" key="1">
    <citation type="submission" date="2018-07" db="EMBL/GenBank/DDBJ databases">
        <title>Arthrobacter sp. nov., isolated from raw cow's milk with high bacterial count.</title>
        <authorList>
            <person name="Hahne J."/>
            <person name="Isele D."/>
            <person name="Lipski A."/>
        </authorList>
    </citation>
    <scope>NUCLEOTIDE SEQUENCE [LARGE SCALE GENOMIC DNA]</scope>
    <source>
        <strain evidence="3 4">JZ R-35</strain>
    </source>
</reference>
<feature type="region of interest" description="Disordered" evidence="1">
    <location>
        <begin position="443"/>
        <end position="464"/>
    </location>
</feature>
<dbReference type="Proteomes" id="UP000265419">
    <property type="component" value="Unassembled WGS sequence"/>
</dbReference>
<evidence type="ECO:0000313" key="3">
    <source>
        <dbReference type="EMBL" id="RII41302.1"/>
    </source>
</evidence>
<protein>
    <recommendedName>
        <fullName evidence="5">PrgI family protein</fullName>
    </recommendedName>
</protein>
<evidence type="ECO:0000313" key="4">
    <source>
        <dbReference type="Proteomes" id="UP000265419"/>
    </source>
</evidence>
<keyword evidence="2" id="KW-0812">Transmembrane</keyword>
<dbReference type="EMBL" id="QQXK01000030">
    <property type="protein sequence ID" value="RII41302.1"/>
    <property type="molecule type" value="Genomic_DNA"/>
</dbReference>
<evidence type="ECO:0000256" key="1">
    <source>
        <dbReference type="SAM" id="MobiDB-lite"/>
    </source>
</evidence>
<feature type="compositionally biased region" description="Basic and acidic residues" evidence="1">
    <location>
        <begin position="450"/>
        <end position="459"/>
    </location>
</feature>
<dbReference type="AlphaFoldDB" id="A0A399JB99"/>
<proteinExistence type="predicted"/>
<keyword evidence="2" id="KW-0472">Membrane</keyword>
<sequence length="545" mass="59153">MARSVALGGELKGRGLIGGRSKPETWFLIGAGLIAAAVLLTGMSSLWSLVFAAAIAGAGLLLSWPAPLLGGRSVIALLTEAIYTRVRARQGTNVFDPQTEAEAAARVAANREHAKAVLAARKAKQPAPAAPGASQERPAQLVAAMKRAKERSSQALAAPLFFGKVQIRQVPCPDGSMIAVARHANTADAYYSVVFEVQGKSLGAVESDVAEVPFLSWGAGFLAQAARRTHPVSHVQSFTRSVPADMVDHVMWLKDFVDGHVSEEVLRSYQQLTTDARRVGEQHRSYVVLRFDRSEALSRLDRRFAGYEDARERGIAQEAHTLMAKGRMGGSFEDFRPVDGTMLMGLLAHLQNPYRFDVDAVAVTPETVFSHLDGSITREAVVADGRAYTRTGYIPRNGFAGDEISVRTMNQFVSTIQPAVVHSVSWINKLEDAAISRGKARRRRATSVARKRERDKRGQVGDGTEEVLLGADTQRAMDLKPNSGHHGAEWAAYISFTVASEEELYQVSSQIEAQAFDAGIERIEWLDGKQDLALAAVMPLGRGIR</sequence>
<comment type="caution">
    <text evidence="3">The sequence shown here is derived from an EMBL/GenBank/DDBJ whole genome shotgun (WGS) entry which is preliminary data.</text>
</comment>
<organism evidence="3 4">
    <name type="scientific">Galactobacter valiniphilus</name>
    <dbReference type="NCBI Taxonomy" id="2676122"/>
    <lineage>
        <taxon>Bacteria</taxon>
        <taxon>Bacillati</taxon>
        <taxon>Actinomycetota</taxon>
        <taxon>Actinomycetes</taxon>
        <taxon>Micrococcales</taxon>
        <taxon>Micrococcaceae</taxon>
        <taxon>Galactobacter</taxon>
    </lineage>
</organism>
<evidence type="ECO:0008006" key="5">
    <source>
        <dbReference type="Google" id="ProtNLM"/>
    </source>
</evidence>
<gene>
    <name evidence="3" type="ORF">DWB68_13240</name>
</gene>
<dbReference type="RefSeq" id="WP_119425595.1">
    <property type="nucleotide sequence ID" value="NZ_QQXK01000030.1"/>
</dbReference>
<name>A0A399JB99_9MICC</name>
<keyword evidence="4" id="KW-1185">Reference proteome</keyword>
<accession>A0A399JB99</accession>
<evidence type="ECO:0000256" key="2">
    <source>
        <dbReference type="SAM" id="Phobius"/>
    </source>
</evidence>